<feature type="domain" description="RDD" evidence="8">
    <location>
        <begin position="101"/>
        <end position="240"/>
    </location>
</feature>
<dbReference type="Proteomes" id="UP000274843">
    <property type="component" value="Unassembled WGS sequence"/>
</dbReference>
<sequence length="250" mass="26459">MTNPYGQPPGQQPYGQYPQTGTQPYGQPSGGFQQPYGQPGQPQPGYPAYGPPQGYPGQPQYGQPPYGQPQYAGIPPMPGQAHIVVPGSQIQFRHTPPLVLATMGSRFLARVVDGLIIGVPLTILVLILQLAVLAGDPSTWWIFLLFLPLTSLSVLVYEGVMLATRGATVGKNVAGIRIVTEQSAGQPGAGIGGGPAFTRLATMVLPGLIPCIGGLVELLVVLSPFFDEQARQGWHDKAAKTYAISTKALY</sequence>
<feature type="compositionally biased region" description="Low complexity" evidence="6">
    <location>
        <begin position="12"/>
        <end position="40"/>
    </location>
</feature>
<accession>A0A3N2GTA0</accession>
<keyword evidence="5 7" id="KW-0472">Membrane</keyword>
<keyword evidence="4 7" id="KW-1133">Transmembrane helix</keyword>
<organism evidence="9 10">
    <name type="scientific">Amycolatopsis thermoflava</name>
    <dbReference type="NCBI Taxonomy" id="84480"/>
    <lineage>
        <taxon>Bacteria</taxon>
        <taxon>Bacillati</taxon>
        <taxon>Actinomycetota</taxon>
        <taxon>Actinomycetes</taxon>
        <taxon>Pseudonocardiales</taxon>
        <taxon>Pseudonocardiaceae</taxon>
        <taxon>Amycolatopsis</taxon>
        <taxon>Amycolatopsis methanolica group</taxon>
    </lineage>
</organism>
<keyword evidence="10" id="KW-1185">Reference proteome</keyword>
<dbReference type="EMBL" id="RKHY01000001">
    <property type="protein sequence ID" value="ROS39195.1"/>
    <property type="molecule type" value="Genomic_DNA"/>
</dbReference>
<evidence type="ECO:0000256" key="2">
    <source>
        <dbReference type="ARBA" id="ARBA00022475"/>
    </source>
</evidence>
<dbReference type="InterPro" id="IPR010432">
    <property type="entry name" value="RDD"/>
</dbReference>
<dbReference type="Pfam" id="PF06271">
    <property type="entry name" value="RDD"/>
    <property type="match status" value="1"/>
</dbReference>
<evidence type="ECO:0000313" key="9">
    <source>
        <dbReference type="EMBL" id="ROS39195.1"/>
    </source>
</evidence>
<dbReference type="PANTHER" id="PTHR36115">
    <property type="entry name" value="PROLINE-RICH ANTIGEN HOMOLOG-RELATED"/>
    <property type="match status" value="1"/>
</dbReference>
<feature type="compositionally biased region" description="Low complexity" evidence="6">
    <location>
        <begin position="55"/>
        <end position="72"/>
    </location>
</feature>
<evidence type="ECO:0000256" key="5">
    <source>
        <dbReference type="ARBA" id="ARBA00023136"/>
    </source>
</evidence>
<protein>
    <submittedName>
        <fullName evidence="9">Putative RDD family membrane protein YckC</fullName>
    </submittedName>
</protein>
<feature type="region of interest" description="Disordered" evidence="6">
    <location>
        <begin position="1"/>
        <end position="72"/>
    </location>
</feature>
<evidence type="ECO:0000259" key="8">
    <source>
        <dbReference type="Pfam" id="PF06271"/>
    </source>
</evidence>
<name>A0A3N2GTA0_9PSEU</name>
<dbReference type="InterPro" id="IPR051791">
    <property type="entry name" value="Pra-immunoreactive"/>
</dbReference>
<dbReference type="RefSeq" id="WP_123683319.1">
    <property type="nucleotide sequence ID" value="NZ_RKHY01000001.1"/>
</dbReference>
<feature type="compositionally biased region" description="Pro residues" evidence="6">
    <location>
        <begin position="41"/>
        <end position="54"/>
    </location>
</feature>
<comment type="caution">
    <text evidence="9">The sequence shown here is derived from an EMBL/GenBank/DDBJ whole genome shotgun (WGS) entry which is preliminary data.</text>
</comment>
<evidence type="ECO:0000256" key="6">
    <source>
        <dbReference type="SAM" id="MobiDB-lite"/>
    </source>
</evidence>
<dbReference type="AlphaFoldDB" id="A0A3N2GTA0"/>
<keyword evidence="3 7" id="KW-0812">Transmembrane</keyword>
<evidence type="ECO:0000256" key="4">
    <source>
        <dbReference type="ARBA" id="ARBA00022989"/>
    </source>
</evidence>
<proteinExistence type="predicted"/>
<feature type="transmembrane region" description="Helical" evidence="7">
    <location>
        <begin position="140"/>
        <end position="157"/>
    </location>
</feature>
<reference evidence="9 10" key="1">
    <citation type="submission" date="2018-11" db="EMBL/GenBank/DDBJ databases">
        <title>Sequencing the genomes of 1000 actinobacteria strains.</title>
        <authorList>
            <person name="Klenk H.-P."/>
        </authorList>
    </citation>
    <scope>NUCLEOTIDE SEQUENCE [LARGE SCALE GENOMIC DNA]</scope>
    <source>
        <strain evidence="9 10">DSM 44348</strain>
    </source>
</reference>
<dbReference type="PANTHER" id="PTHR36115:SF4">
    <property type="entry name" value="MEMBRANE PROTEIN"/>
    <property type="match status" value="1"/>
</dbReference>
<evidence type="ECO:0000313" key="10">
    <source>
        <dbReference type="Proteomes" id="UP000274843"/>
    </source>
</evidence>
<dbReference type="GO" id="GO:0005886">
    <property type="term" value="C:plasma membrane"/>
    <property type="evidence" value="ECO:0007669"/>
    <property type="project" value="UniProtKB-SubCell"/>
</dbReference>
<gene>
    <name evidence="9" type="ORF">EDD35_1492</name>
</gene>
<keyword evidence="2" id="KW-1003">Cell membrane</keyword>
<evidence type="ECO:0000256" key="1">
    <source>
        <dbReference type="ARBA" id="ARBA00004651"/>
    </source>
</evidence>
<feature type="compositionally biased region" description="Pro residues" evidence="6">
    <location>
        <begin position="1"/>
        <end position="11"/>
    </location>
</feature>
<evidence type="ECO:0000256" key="7">
    <source>
        <dbReference type="SAM" id="Phobius"/>
    </source>
</evidence>
<comment type="subcellular location">
    <subcellularLocation>
        <location evidence="1">Cell membrane</location>
        <topology evidence="1">Multi-pass membrane protein</topology>
    </subcellularLocation>
</comment>
<evidence type="ECO:0000256" key="3">
    <source>
        <dbReference type="ARBA" id="ARBA00022692"/>
    </source>
</evidence>
<dbReference type="GeneID" id="301842926"/>
<feature type="transmembrane region" description="Helical" evidence="7">
    <location>
        <begin position="111"/>
        <end position="134"/>
    </location>
</feature>